<proteinExistence type="predicted"/>
<gene>
    <name evidence="1" type="ORF">F4821DRAFT_254844</name>
</gene>
<dbReference type="Proteomes" id="UP001497680">
    <property type="component" value="Unassembled WGS sequence"/>
</dbReference>
<dbReference type="EMBL" id="MU394286">
    <property type="protein sequence ID" value="KAI6091524.1"/>
    <property type="molecule type" value="Genomic_DNA"/>
</dbReference>
<sequence>MSSQSCSGCKGQCASNNAATQTSEEVKIDNVAQENSVEVANEESTETSNNGVSTSRTGRLVAAANTALIRRDFSNTSRYPRPKSNAKQNRRMGFPYKTVLLVGATSGIGLALAERMIENDVFVIAVGRRKDRLDDFVSKHGSDKAAGSQFDITQFDQIESWAKEITTTYPSIDAVILNSGIQRTLDFTQPKDIDLPRTVQELGTNYTSYLYLITHLLPHLQEQAPKPTALVTVSSGLALIPLPRCGNYCATKAALHSLMWSIRAQLQHDEKSQHVKVIEILPPAVQTELHSQQAELVKIGEGNIGIPLRQFTDEAWAGLTRGDEEIPVGMVRDRFDATEEPRRIGFRRIVETFMTKK</sequence>
<evidence type="ECO:0000313" key="2">
    <source>
        <dbReference type="Proteomes" id="UP001497680"/>
    </source>
</evidence>
<accession>A0ACC0DFI7</accession>
<comment type="caution">
    <text evidence="1">The sequence shown here is derived from an EMBL/GenBank/DDBJ whole genome shotgun (WGS) entry which is preliminary data.</text>
</comment>
<organism evidence="1 2">
    <name type="scientific">Hypoxylon rubiginosum</name>
    <dbReference type="NCBI Taxonomy" id="110542"/>
    <lineage>
        <taxon>Eukaryota</taxon>
        <taxon>Fungi</taxon>
        <taxon>Dikarya</taxon>
        <taxon>Ascomycota</taxon>
        <taxon>Pezizomycotina</taxon>
        <taxon>Sordariomycetes</taxon>
        <taxon>Xylariomycetidae</taxon>
        <taxon>Xylariales</taxon>
        <taxon>Hypoxylaceae</taxon>
        <taxon>Hypoxylon</taxon>
    </lineage>
</organism>
<evidence type="ECO:0000313" key="1">
    <source>
        <dbReference type="EMBL" id="KAI6091524.1"/>
    </source>
</evidence>
<protein>
    <submittedName>
        <fullName evidence="1">Uncharacterized protein</fullName>
    </submittedName>
</protein>
<keyword evidence="2" id="KW-1185">Reference proteome</keyword>
<reference evidence="1 2" key="1">
    <citation type="journal article" date="2022" name="New Phytol.">
        <title>Ecological generalism drives hyperdiversity of secondary metabolite gene clusters in xylarialean endophytes.</title>
        <authorList>
            <person name="Franco M.E.E."/>
            <person name="Wisecaver J.H."/>
            <person name="Arnold A.E."/>
            <person name="Ju Y.M."/>
            <person name="Slot J.C."/>
            <person name="Ahrendt S."/>
            <person name="Moore L.P."/>
            <person name="Eastman K.E."/>
            <person name="Scott K."/>
            <person name="Konkel Z."/>
            <person name="Mondo S.J."/>
            <person name="Kuo A."/>
            <person name="Hayes R.D."/>
            <person name="Haridas S."/>
            <person name="Andreopoulos B."/>
            <person name="Riley R."/>
            <person name="LaButti K."/>
            <person name="Pangilinan J."/>
            <person name="Lipzen A."/>
            <person name="Amirebrahimi M."/>
            <person name="Yan J."/>
            <person name="Adam C."/>
            <person name="Keymanesh K."/>
            <person name="Ng V."/>
            <person name="Louie K."/>
            <person name="Northen T."/>
            <person name="Drula E."/>
            <person name="Henrissat B."/>
            <person name="Hsieh H.M."/>
            <person name="Youens-Clark K."/>
            <person name="Lutzoni F."/>
            <person name="Miadlikowska J."/>
            <person name="Eastwood D.C."/>
            <person name="Hamelin R.C."/>
            <person name="Grigoriev I.V."/>
            <person name="U'Ren J.M."/>
        </authorList>
    </citation>
    <scope>NUCLEOTIDE SEQUENCE [LARGE SCALE GENOMIC DNA]</scope>
    <source>
        <strain evidence="1 2">ER1909</strain>
    </source>
</reference>
<name>A0ACC0DFI7_9PEZI</name>